<reference evidence="3 4" key="1">
    <citation type="submission" date="2017-11" db="EMBL/GenBank/DDBJ databases">
        <title>Rhodohalobacter 15182 sp. nov., isolated from a salt lake.</title>
        <authorList>
            <person name="Han S."/>
        </authorList>
    </citation>
    <scope>NUCLEOTIDE SEQUENCE [LARGE SCALE GENOMIC DNA]</scope>
    <source>
        <strain evidence="3 4">15182</strain>
    </source>
</reference>
<dbReference type="RefSeq" id="WP_101074187.1">
    <property type="nucleotide sequence ID" value="NZ_PISP01000006.1"/>
</dbReference>
<evidence type="ECO:0000259" key="2">
    <source>
        <dbReference type="PROSITE" id="PS50110"/>
    </source>
</evidence>
<accession>A0A2N0VE86</accession>
<dbReference type="AlphaFoldDB" id="A0A2N0VE86"/>
<dbReference type="PANTHER" id="PTHR44520">
    <property type="entry name" value="RESPONSE REGULATOR RCP1-RELATED"/>
    <property type="match status" value="1"/>
</dbReference>
<dbReference type="InterPro" id="IPR052893">
    <property type="entry name" value="TCS_response_regulator"/>
</dbReference>
<dbReference type="OrthoDB" id="7631574at2"/>
<dbReference type="EMBL" id="PISP01000006">
    <property type="protein sequence ID" value="PKD42502.1"/>
    <property type="molecule type" value="Genomic_DNA"/>
</dbReference>
<evidence type="ECO:0000313" key="4">
    <source>
        <dbReference type="Proteomes" id="UP000233398"/>
    </source>
</evidence>
<proteinExistence type="predicted"/>
<dbReference type="Proteomes" id="UP000233398">
    <property type="component" value="Unassembled WGS sequence"/>
</dbReference>
<feature type="modified residue" description="4-aspartylphosphate" evidence="1">
    <location>
        <position position="69"/>
    </location>
</feature>
<gene>
    <name evidence="3" type="ORF">CWD77_13890</name>
</gene>
<dbReference type="GO" id="GO:0000160">
    <property type="term" value="P:phosphorelay signal transduction system"/>
    <property type="evidence" value="ECO:0007669"/>
    <property type="project" value="InterPro"/>
</dbReference>
<comment type="caution">
    <text evidence="3">The sequence shown here is derived from an EMBL/GenBank/DDBJ whole genome shotgun (WGS) entry which is preliminary data.</text>
</comment>
<evidence type="ECO:0000256" key="1">
    <source>
        <dbReference type="PROSITE-ProRule" id="PRU00169"/>
    </source>
</evidence>
<dbReference type="Pfam" id="PF00072">
    <property type="entry name" value="Response_reg"/>
    <property type="match status" value="1"/>
</dbReference>
<dbReference type="InterPro" id="IPR011006">
    <property type="entry name" value="CheY-like_superfamily"/>
</dbReference>
<keyword evidence="1" id="KW-0597">Phosphoprotein</keyword>
<keyword evidence="4" id="KW-1185">Reference proteome</keyword>
<dbReference type="PROSITE" id="PS50110">
    <property type="entry name" value="RESPONSE_REGULATORY"/>
    <property type="match status" value="1"/>
</dbReference>
<protein>
    <submittedName>
        <fullName evidence="3">Response regulator</fullName>
    </submittedName>
</protein>
<dbReference type="Gene3D" id="3.40.50.2300">
    <property type="match status" value="1"/>
</dbReference>
<sequence length="157" mass="18109">MGNAKEYKPIDRKLNLILAEDDRDDQLLFEEVIAELPVSVELTTFSNGDDLMEWLTNHENNLPDALFLDLNMPRKNGFAALGEIKRNMKLQDLPVIIFSTATNREMIKQVFKDAAHYYIRKPASFWELKELIYKSLKLIAENDMDLPGKGSFMLTID</sequence>
<organism evidence="3 4">
    <name type="scientific">Rhodohalobacter barkolensis</name>
    <dbReference type="NCBI Taxonomy" id="2053187"/>
    <lineage>
        <taxon>Bacteria</taxon>
        <taxon>Pseudomonadati</taxon>
        <taxon>Balneolota</taxon>
        <taxon>Balneolia</taxon>
        <taxon>Balneolales</taxon>
        <taxon>Balneolaceae</taxon>
        <taxon>Rhodohalobacter</taxon>
    </lineage>
</organism>
<dbReference type="InterPro" id="IPR001789">
    <property type="entry name" value="Sig_transdc_resp-reg_receiver"/>
</dbReference>
<name>A0A2N0VE86_9BACT</name>
<dbReference type="SUPFAM" id="SSF52172">
    <property type="entry name" value="CheY-like"/>
    <property type="match status" value="1"/>
</dbReference>
<dbReference type="SMART" id="SM00448">
    <property type="entry name" value="REC"/>
    <property type="match status" value="1"/>
</dbReference>
<feature type="domain" description="Response regulatory" evidence="2">
    <location>
        <begin position="15"/>
        <end position="136"/>
    </location>
</feature>
<evidence type="ECO:0000313" key="3">
    <source>
        <dbReference type="EMBL" id="PKD42502.1"/>
    </source>
</evidence>
<dbReference type="PANTHER" id="PTHR44520:SF2">
    <property type="entry name" value="RESPONSE REGULATOR RCP1"/>
    <property type="match status" value="1"/>
</dbReference>